<dbReference type="Gene3D" id="2.60.40.1820">
    <property type="match status" value="1"/>
</dbReference>
<keyword evidence="2" id="KW-1185">Reference proteome</keyword>
<dbReference type="SUPFAM" id="SSF117070">
    <property type="entry name" value="LEA14-like"/>
    <property type="match status" value="1"/>
</dbReference>
<accession>A0A9Q4C573</accession>
<dbReference type="EMBL" id="RKLV01000008">
    <property type="protein sequence ID" value="MCX2819478.1"/>
    <property type="molecule type" value="Genomic_DNA"/>
</dbReference>
<sequence length="189" mass="19479">MLRIALIAFGVLVAVVVVAVVGATATGYLVVGDPGSALGQALTGDFDRPNVSVEETTVGPVGVPKGGISDVDSEGATVRNRIRIENPNHLGGKVRVVEYDVYLSGDRDGSYEYLGTGTVRGIDVPPNGTVTETNEFNVTHENLVTAAGRSGLSGLVSGGTWYARVEGNATVALGPASFDVGFESVREVS</sequence>
<comment type="caution">
    <text evidence="1">The sequence shown here is derived from an EMBL/GenBank/DDBJ whole genome shotgun (WGS) entry which is preliminary data.</text>
</comment>
<proteinExistence type="predicted"/>
<dbReference type="AlphaFoldDB" id="A0A9Q4C573"/>
<evidence type="ECO:0000313" key="2">
    <source>
        <dbReference type="Proteomes" id="UP001149411"/>
    </source>
</evidence>
<name>A0A9Q4C573_9EURY</name>
<protein>
    <submittedName>
        <fullName evidence="1">Uncharacterized protein</fullName>
    </submittedName>
</protein>
<evidence type="ECO:0000313" key="1">
    <source>
        <dbReference type="EMBL" id="MCX2819478.1"/>
    </source>
</evidence>
<organism evidence="1 2">
    <name type="scientific">Halorutilus salinus</name>
    <dbReference type="NCBI Taxonomy" id="2487751"/>
    <lineage>
        <taxon>Archaea</taxon>
        <taxon>Methanobacteriati</taxon>
        <taxon>Methanobacteriota</taxon>
        <taxon>Stenosarchaea group</taxon>
        <taxon>Halobacteria</taxon>
        <taxon>Halorutilales</taxon>
        <taxon>Halorutilaceae</taxon>
        <taxon>Halorutilus</taxon>
    </lineage>
</organism>
<gene>
    <name evidence="1" type="ORF">EGH25_08960</name>
</gene>
<reference evidence="1" key="1">
    <citation type="submission" date="2022-09" db="EMBL/GenBank/DDBJ databases">
        <title>Haloadaptaus new haloarchaeum isolated from saline soil.</title>
        <authorList>
            <person name="Duran-Viseras A."/>
            <person name="Sanchez-Porro C."/>
            <person name="Ventosa A."/>
        </authorList>
    </citation>
    <scope>NUCLEOTIDE SEQUENCE</scope>
    <source>
        <strain evidence="1">F3-133</strain>
    </source>
</reference>
<dbReference type="Proteomes" id="UP001149411">
    <property type="component" value="Unassembled WGS sequence"/>
</dbReference>
<dbReference type="RefSeq" id="WP_266087769.1">
    <property type="nucleotide sequence ID" value="NZ_RKLV01000008.1"/>
</dbReference>